<dbReference type="GO" id="GO:0016477">
    <property type="term" value="P:cell migration"/>
    <property type="evidence" value="ECO:0007669"/>
    <property type="project" value="TreeGrafter"/>
</dbReference>
<dbReference type="GO" id="GO:0007163">
    <property type="term" value="P:establishment or maintenance of cell polarity"/>
    <property type="evidence" value="ECO:0007669"/>
    <property type="project" value="UniProtKB-ARBA"/>
</dbReference>
<organism evidence="14 15">
    <name type="scientific">Coptotermes formosanus</name>
    <name type="common">Formosan subterranean termite</name>
    <dbReference type="NCBI Taxonomy" id="36987"/>
    <lineage>
        <taxon>Eukaryota</taxon>
        <taxon>Metazoa</taxon>
        <taxon>Ecdysozoa</taxon>
        <taxon>Arthropoda</taxon>
        <taxon>Hexapoda</taxon>
        <taxon>Insecta</taxon>
        <taxon>Pterygota</taxon>
        <taxon>Neoptera</taxon>
        <taxon>Polyneoptera</taxon>
        <taxon>Dictyoptera</taxon>
        <taxon>Blattodea</taxon>
        <taxon>Blattoidea</taxon>
        <taxon>Termitoidae</taxon>
        <taxon>Rhinotermitidae</taxon>
        <taxon>Coptotermes</taxon>
    </lineage>
</organism>
<keyword evidence="10" id="KW-1015">Disulfide bond</keyword>
<feature type="domain" description="Cadherin" evidence="13">
    <location>
        <begin position="1022"/>
        <end position="1122"/>
    </location>
</feature>
<dbReference type="InterPro" id="IPR002126">
    <property type="entry name" value="Cadherin-like_dom"/>
</dbReference>
<dbReference type="GO" id="GO:0045296">
    <property type="term" value="F:cadherin binding"/>
    <property type="evidence" value="ECO:0007669"/>
    <property type="project" value="TreeGrafter"/>
</dbReference>
<dbReference type="PROSITE" id="PS50268">
    <property type="entry name" value="CADHERIN_2"/>
    <property type="match status" value="11"/>
</dbReference>
<feature type="domain" description="Cadherin" evidence="13">
    <location>
        <begin position="606"/>
        <end position="702"/>
    </location>
</feature>
<feature type="domain" description="Cadherin" evidence="13">
    <location>
        <begin position="917"/>
        <end position="1021"/>
    </location>
</feature>
<sequence length="1174" mass="130651">MVVLDLESKRHYWLTVFAQDHGVVPLHSRLEVFIAVENENDNTPLTVEPVYYPSIPENSPAGKVVVQLKAVDHDLDPTQRLTFRITSGNPGGSFSINSDTGVIKTTDRKLDRERQAEHILEVTVIDNGTPALSSTTRVVVTVEDVNDHAPECEQMFYKVTIPESTNLDTPLFQVRSNGTEDVELAVDTFLENGTWESFDPDSLSGEPILRVLCYDRDIGSNGELQYSIKAGRGMGKFKIHPKTGIVYSQRGFTAGQEYDLRIRAQDGGQPQRSHTTRVAVQVVAVPLESAHPPQLKVPNQHVEVTESDQEGYLVTLIQGYDEDGDLLWYDIVGGDERDEFFIGRDKGNVLLAKQLDWERQHEYNLTISVTDGVHTIYTQLYVTVIDINDHRPNFSQKVYTVEISENVDKGTEILRLMATDEDEDKKVFYSLHAARSPVSHSIFMIDSVTGAVFLNEKLDRETIEEHILIVMVKDQGTPSERNYARVVVTVHDHNDHPPEFTSPILQGKVFETSPVGTAVVQVYAIDRDRGQNAKISYSITSGNVGNVFSIDPEMGTVSVARELDYSVMSEYTLMVKAMDSGSPALFSTIHVHIMVTMADNAPPRFSKQEHAAEIYENQPIGTYVKHLDARSTSSLFFEIIDGNKDDMFFINPSTGVIITKRQLDYELNKFYNLSVEATNMATKARCTVIVHVLDRNDNAPRFTQSVYSGSVSEAAAIGSLVLTNTSAPLVITARDQDSELNALLSYDIIETLPRQFFHIDSSTGAIRTVMTLDHEQISEFSFHVKVSDLGKPRLSSETVAKVEISVIDVNDCPPRFLHSVYNTTLLLPTYKNVAILQVNATDPDSSVGTTLRYDIIDGNAGNVFAIDASTGVITVVDPDNIKPFPKLQLRVSDGKFSSVAKVNIRVEKSENSGLSFQKKVYTGTILENSTKVTTVAVVNVLGSALNEHVIFSILNPTDMFEIGSTSGAIRTTGVRFDREVKDKYELIVEARSNDIRGEHPRVAHVMVNVTILDINDNCPMFVNLPYYAVVSVDAQKGDMITKVHAVDMDKDDNGDVRYELIKGHGELFKVCRKTGEVTLKQNLEGHNREYELIIAAYDGGISPCSTEVPVHIKVIDKSMPVFDKQFYTDTVLENIELHSPLAVSIQAQSPLGRKLIYSIVKGNDFEEFALDFNT</sequence>
<keyword evidence="8" id="KW-1133">Transmembrane helix</keyword>
<evidence type="ECO:0000256" key="10">
    <source>
        <dbReference type="ARBA" id="ARBA00023157"/>
    </source>
</evidence>
<comment type="caution">
    <text evidence="14">The sequence shown here is derived from an EMBL/GenBank/DDBJ whole genome shotgun (WGS) entry which is preliminary data.</text>
</comment>
<dbReference type="SMART" id="SM00112">
    <property type="entry name" value="CA"/>
    <property type="match status" value="10"/>
</dbReference>
<evidence type="ECO:0000256" key="4">
    <source>
        <dbReference type="ARBA" id="ARBA00022729"/>
    </source>
</evidence>
<dbReference type="GO" id="GO:0007424">
    <property type="term" value="P:open tracheal system development"/>
    <property type="evidence" value="ECO:0007669"/>
    <property type="project" value="UniProtKB-ARBA"/>
</dbReference>
<keyword evidence="6 12" id="KW-0106">Calcium</keyword>
<dbReference type="OrthoDB" id="6252479at2759"/>
<feature type="domain" description="Cadherin" evidence="13">
    <location>
        <begin position="4"/>
        <end position="51"/>
    </location>
</feature>
<evidence type="ECO:0000313" key="15">
    <source>
        <dbReference type="Proteomes" id="UP000502823"/>
    </source>
</evidence>
<dbReference type="PROSITE" id="PS00232">
    <property type="entry name" value="CADHERIN_1"/>
    <property type="match status" value="5"/>
</dbReference>
<dbReference type="SUPFAM" id="SSF49313">
    <property type="entry name" value="Cadherin-like"/>
    <property type="match status" value="11"/>
</dbReference>
<dbReference type="Pfam" id="PF00028">
    <property type="entry name" value="Cadherin"/>
    <property type="match status" value="10"/>
</dbReference>
<dbReference type="GO" id="GO:0030855">
    <property type="term" value="P:epithelial cell differentiation"/>
    <property type="evidence" value="ECO:0007669"/>
    <property type="project" value="UniProtKB-ARBA"/>
</dbReference>
<dbReference type="PANTHER" id="PTHR24027:SF438">
    <property type="entry name" value="CADHERIN 23"/>
    <property type="match status" value="1"/>
</dbReference>
<dbReference type="FunFam" id="2.60.40.60:FF:000397">
    <property type="entry name" value="Fat-like cadherin-related tumor suppressor homolog"/>
    <property type="match status" value="1"/>
</dbReference>
<keyword evidence="7" id="KW-0130">Cell adhesion</keyword>
<dbReference type="FunFam" id="2.60.40.60:FF:000041">
    <property type="entry name" value="FAT atypical cadherin 1"/>
    <property type="match status" value="1"/>
</dbReference>
<evidence type="ECO:0000313" key="14">
    <source>
        <dbReference type="EMBL" id="GFG38786.1"/>
    </source>
</evidence>
<keyword evidence="3" id="KW-0812">Transmembrane</keyword>
<dbReference type="GO" id="GO:0005509">
    <property type="term" value="F:calcium ion binding"/>
    <property type="evidence" value="ECO:0007669"/>
    <property type="project" value="UniProtKB-UniRule"/>
</dbReference>
<dbReference type="InParanoid" id="A0A6L2Q219"/>
<dbReference type="PRINTS" id="PR00205">
    <property type="entry name" value="CADHERIN"/>
</dbReference>
<keyword evidence="15" id="KW-1185">Reference proteome</keyword>
<proteinExistence type="predicted"/>
<dbReference type="GO" id="GO:0016342">
    <property type="term" value="C:catenin complex"/>
    <property type="evidence" value="ECO:0007669"/>
    <property type="project" value="TreeGrafter"/>
</dbReference>
<evidence type="ECO:0000259" key="13">
    <source>
        <dbReference type="PROSITE" id="PS50268"/>
    </source>
</evidence>
<feature type="domain" description="Cadherin" evidence="13">
    <location>
        <begin position="47"/>
        <end position="152"/>
    </location>
</feature>
<keyword evidence="9" id="KW-0472">Membrane</keyword>
<dbReference type="FunFam" id="2.60.40.60:FF:000100">
    <property type="entry name" value="protocadherin Fat 2"/>
    <property type="match status" value="1"/>
</dbReference>
<dbReference type="EMBL" id="BLKM01000820">
    <property type="protein sequence ID" value="GFG38786.1"/>
    <property type="molecule type" value="Genomic_DNA"/>
</dbReference>
<dbReference type="InterPro" id="IPR039808">
    <property type="entry name" value="Cadherin"/>
</dbReference>
<evidence type="ECO:0000256" key="5">
    <source>
        <dbReference type="ARBA" id="ARBA00022737"/>
    </source>
</evidence>
<feature type="domain" description="Cadherin" evidence="13">
    <location>
        <begin position="835"/>
        <end position="916"/>
    </location>
</feature>
<dbReference type="Proteomes" id="UP000502823">
    <property type="component" value="Unassembled WGS sequence"/>
</dbReference>
<feature type="domain" description="Cadherin" evidence="13">
    <location>
        <begin position="296"/>
        <end position="394"/>
    </location>
</feature>
<protein>
    <recommendedName>
        <fullName evidence="13">Cadherin domain-containing protein</fullName>
    </recommendedName>
</protein>
<dbReference type="InterPro" id="IPR020894">
    <property type="entry name" value="Cadherin_CS"/>
</dbReference>
<reference evidence="15" key="1">
    <citation type="submission" date="2020-01" db="EMBL/GenBank/DDBJ databases">
        <title>Draft genome sequence of the Termite Coptotermes fromosanus.</title>
        <authorList>
            <person name="Itakura S."/>
            <person name="Yosikawa Y."/>
            <person name="Umezawa K."/>
        </authorList>
    </citation>
    <scope>NUCLEOTIDE SEQUENCE [LARGE SCALE GENOMIC DNA]</scope>
</reference>
<dbReference type="FunFam" id="2.60.40.60:FF:000013">
    <property type="entry name" value="Cadherin EGF LAG seven-pass G-type receptor"/>
    <property type="match status" value="1"/>
</dbReference>
<name>A0A6L2Q219_COPFO</name>
<dbReference type="FunFam" id="2.60.40.60:FF:000021">
    <property type="entry name" value="FAT atypical cadherin 1"/>
    <property type="match status" value="1"/>
</dbReference>
<feature type="domain" description="Cadherin" evidence="13">
    <location>
        <begin position="395"/>
        <end position="500"/>
    </location>
</feature>
<dbReference type="FunFam" id="2.60.40.60:FF:000051">
    <property type="entry name" value="FAT atypical cadherin 1"/>
    <property type="match status" value="1"/>
</dbReference>
<keyword evidence="2" id="KW-0245">EGF-like domain</keyword>
<dbReference type="GO" id="GO:0001736">
    <property type="term" value="P:establishment of planar polarity"/>
    <property type="evidence" value="ECO:0007669"/>
    <property type="project" value="UniProtKB-ARBA"/>
</dbReference>
<feature type="non-terminal residue" evidence="14">
    <location>
        <position position="1174"/>
    </location>
</feature>
<dbReference type="PANTHER" id="PTHR24027">
    <property type="entry name" value="CADHERIN-23"/>
    <property type="match status" value="1"/>
</dbReference>
<dbReference type="FunFam" id="2.60.40.60:FF:000026">
    <property type="entry name" value="FAT atypical cadherin 1"/>
    <property type="match status" value="1"/>
</dbReference>
<evidence type="ECO:0000256" key="3">
    <source>
        <dbReference type="ARBA" id="ARBA00022692"/>
    </source>
</evidence>
<dbReference type="FunFam" id="2.60.40.60:FF:000059">
    <property type="entry name" value="FAT atypical cadherin 3"/>
    <property type="match status" value="1"/>
</dbReference>
<feature type="domain" description="Cadherin" evidence="13">
    <location>
        <begin position="703"/>
        <end position="816"/>
    </location>
</feature>
<keyword evidence="4" id="KW-0732">Signal</keyword>
<comment type="subcellular location">
    <subcellularLocation>
        <location evidence="1">Membrane</location>
        <topology evidence="1">Single-pass membrane protein</topology>
    </subcellularLocation>
</comment>
<evidence type="ECO:0000256" key="7">
    <source>
        <dbReference type="ARBA" id="ARBA00022889"/>
    </source>
</evidence>
<evidence type="ECO:0000256" key="11">
    <source>
        <dbReference type="ARBA" id="ARBA00023180"/>
    </source>
</evidence>
<evidence type="ECO:0000256" key="8">
    <source>
        <dbReference type="ARBA" id="ARBA00022989"/>
    </source>
</evidence>
<feature type="domain" description="Cadherin" evidence="13">
    <location>
        <begin position="501"/>
        <end position="605"/>
    </location>
</feature>
<evidence type="ECO:0000256" key="1">
    <source>
        <dbReference type="ARBA" id="ARBA00004167"/>
    </source>
</evidence>
<dbReference type="CDD" id="cd11304">
    <property type="entry name" value="Cadherin_repeat"/>
    <property type="match status" value="11"/>
</dbReference>
<keyword evidence="11" id="KW-0325">Glycoprotein</keyword>
<dbReference type="InterPro" id="IPR015919">
    <property type="entry name" value="Cadherin-like_sf"/>
</dbReference>
<dbReference type="GO" id="GO:0007156">
    <property type="term" value="P:homophilic cell adhesion via plasma membrane adhesion molecules"/>
    <property type="evidence" value="ECO:0007669"/>
    <property type="project" value="InterPro"/>
</dbReference>
<gene>
    <name evidence="14" type="ORF">Cfor_03750</name>
</gene>
<feature type="domain" description="Cadherin" evidence="13">
    <location>
        <begin position="201"/>
        <end position="295"/>
    </location>
</feature>
<evidence type="ECO:0000256" key="9">
    <source>
        <dbReference type="ARBA" id="ARBA00023136"/>
    </source>
</evidence>
<evidence type="ECO:0000256" key="12">
    <source>
        <dbReference type="PROSITE-ProRule" id="PRU00043"/>
    </source>
</evidence>
<evidence type="ECO:0000256" key="2">
    <source>
        <dbReference type="ARBA" id="ARBA00022536"/>
    </source>
</evidence>
<accession>A0A6L2Q219</accession>
<dbReference type="Gene3D" id="2.60.40.60">
    <property type="entry name" value="Cadherins"/>
    <property type="match status" value="11"/>
</dbReference>
<dbReference type="AlphaFoldDB" id="A0A6L2Q219"/>
<dbReference type="FunFam" id="2.60.40.60:FF:000037">
    <property type="entry name" value="FAT atypical cadherin 1"/>
    <property type="match status" value="1"/>
</dbReference>
<evidence type="ECO:0000256" key="6">
    <source>
        <dbReference type="ARBA" id="ARBA00022837"/>
    </source>
</evidence>
<dbReference type="GO" id="GO:0008013">
    <property type="term" value="F:beta-catenin binding"/>
    <property type="evidence" value="ECO:0007669"/>
    <property type="project" value="TreeGrafter"/>
</dbReference>
<keyword evidence="5" id="KW-0677">Repeat</keyword>